<evidence type="ECO:0000313" key="2">
    <source>
        <dbReference type="Proteomes" id="UP000477651"/>
    </source>
</evidence>
<accession>A0A6L9Y5U0</accession>
<dbReference type="Proteomes" id="UP000477651">
    <property type="component" value="Unassembled WGS sequence"/>
</dbReference>
<evidence type="ECO:0008006" key="3">
    <source>
        <dbReference type="Google" id="ProtNLM"/>
    </source>
</evidence>
<dbReference type="AlphaFoldDB" id="A0A6L9Y5U0"/>
<keyword evidence="2" id="KW-1185">Reference proteome</keyword>
<name>A0A6L9Y5U0_9BURK</name>
<gene>
    <name evidence="1" type="ORF">F9B74_04690</name>
</gene>
<proteinExistence type="predicted"/>
<evidence type="ECO:0000313" key="1">
    <source>
        <dbReference type="EMBL" id="NEN75626.1"/>
    </source>
</evidence>
<dbReference type="EMBL" id="JAAGYR010000007">
    <property type="protein sequence ID" value="NEN75626.1"/>
    <property type="molecule type" value="Genomic_DNA"/>
</dbReference>
<reference evidence="1 2" key="1">
    <citation type="submission" date="2020-02" db="EMBL/GenBank/DDBJ databases">
        <title>Pelistega sp. NLN82 were isolated from wild rodents of the Hainan Island.</title>
        <authorList>
            <person name="Niu N."/>
            <person name="Zhou J."/>
        </authorList>
    </citation>
    <scope>NUCLEOTIDE SEQUENCE [LARGE SCALE GENOMIC DNA]</scope>
    <source>
        <strain evidence="1 2">NLN82</strain>
    </source>
</reference>
<comment type="caution">
    <text evidence="1">The sequence shown here is derived from an EMBL/GenBank/DDBJ whole genome shotgun (WGS) entry which is preliminary data.</text>
</comment>
<organism evidence="1 2">
    <name type="scientific">Pelistega ratti</name>
    <dbReference type="NCBI Taxonomy" id="2652177"/>
    <lineage>
        <taxon>Bacteria</taxon>
        <taxon>Pseudomonadati</taxon>
        <taxon>Pseudomonadota</taxon>
        <taxon>Betaproteobacteria</taxon>
        <taxon>Burkholderiales</taxon>
        <taxon>Alcaligenaceae</taxon>
        <taxon>Pelistega</taxon>
    </lineage>
</organism>
<sequence length="72" mass="8069">MSSNQHNTSSDENSDATELSRLLAELTPPKYPESWECCGNDCGDACVYSVYNREKAAYDQEVKNLKSLFGQE</sequence>
<protein>
    <recommendedName>
        <fullName evidence="3">Oxidoreductase-like domain-containing protein</fullName>
    </recommendedName>
</protein>